<dbReference type="HOGENOM" id="CLU_035918_9_2_1"/>
<dbReference type="Proteomes" id="UP000054549">
    <property type="component" value="Unassembled WGS sequence"/>
</dbReference>
<dbReference type="InParanoid" id="A0A0C2WVI2"/>
<name>A0A0C2WVI2_AMAMK</name>
<reference evidence="1 2" key="1">
    <citation type="submission" date="2014-04" db="EMBL/GenBank/DDBJ databases">
        <title>Evolutionary Origins and Diversification of the Mycorrhizal Mutualists.</title>
        <authorList>
            <consortium name="DOE Joint Genome Institute"/>
            <consortium name="Mycorrhizal Genomics Consortium"/>
            <person name="Kohler A."/>
            <person name="Kuo A."/>
            <person name="Nagy L.G."/>
            <person name="Floudas D."/>
            <person name="Copeland A."/>
            <person name="Barry K.W."/>
            <person name="Cichocki N."/>
            <person name="Veneault-Fourrey C."/>
            <person name="LaButti K."/>
            <person name="Lindquist E.A."/>
            <person name="Lipzen A."/>
            <person name="Lundell T."/>
            <person name="Morin E."/>
            <person name="Murat C."/>
            <person name="Riley R."/>
            <person name="Ohm R."/>
            <person name="Sun H."/>
            <person name="Tunlid A."/>
            <person name="Henrissat B."/>
            <person name="Grigoriev I.V."/>
            <person name="Hibbett D.S."/>
            <person name="Martin F."/>
        </authorList>
    </citation>
    <scope>NUCLEOTIDE SEQUENCE [LARGE SCALE GENOMIC DNA]</scope>
    <source>
        <strain evidence="1 2">Koide BX008</strain>
    </source>
</reference>
<evidence type="ECO:0000313" key="2">
    <source>
        <dbReference type="Proteomes" id="UP000054549"/>
    </source>
</evidence>
<gene>
    <name evidence="1" type="ORF">M378DRAFT_83267</name>
</gene>
<evidence type="ECO:0000313" key="1">
    <source>
        <dbReference type="EMBL" id="KIL60811.1"/>
    </source>
</evidence>
<accession>A0A0C2WVI2</accession>
<keyword evidence="2" id="KW-1185">Reference proteome</keyword>
<dbReference type="EMBL" id="KN818292">
    <property type="protein sequence ID" value="KIL60811.1"/>
    <property type="molecule type" value="Genomic_DNA"/>
</dbReference>
<dbReference type="STRING" id="946122.A0A0C2WVI2"/>
<dbReference type="AlphaFoldDB" id="A0A0C2WVI2"/>
<dbReference type="Pfam" id="PF20414">
    <property type="entry name" value="DUF6698"/>
    <property type="match status" value="1"/>
</dbReference>
<dbReference type="InterPro" id="IPR046521">
    <property type="entry name" value="DUF6698"/>
</dbReference>
<dbReference type="OrthoDB" id="2974126at2759"/>
<protein>
    <submittedName>
        <fullName evidence="1">Uncharacterized protein</fullName>
    </submittedName>
</protein>
<proteinExistence type="predicted"/>
<sequence>MNRIKNSVENLDTFDWATFLYNEDLLYDPDAQDKGLFQGTFLVKVYLHLFCGPGVAANGLNAPITKTSKGDRIGLSSATPMTIAYAISQSYYVLTSSGHWNHNCLHVDLSKLFSGVLELFREDEEWSNETISWWNK</sequence>
<organism evidence="1 2">
    <name type="scientific">Amanita muscaria (strain Koide BX008)</name>
    <dbReference type="NCBI Taxonomy" id="946122"/>
    <lineage>
        <taxon>Eukaryota</taxon>
        <taxon>Fungi</taxon>
        <taxon>Dikarya</taxon>
        <taxon>Basidiomycota</taxon>
        <taxon>Agaricomycotina</taxon>
        <taxon>Agaricomycetes</taxon>
        <taxon>Agaricomycetidae</taxon>
        <taxon>Agaricales</taxon>
        <taxon>Pluteineae</taxon>
        <taxon>Amanitaceae</taxon>
        <taxon>Amanita</taxon>
    </lineage>
</organism>